<reference evidence="3" key="1">
    <citation type="journal article" date="2019" name="Int. J. Syst. Evol. Microbiol.">
        <title>The Global Catalogue of Microorganisms (GCM) 10K type strain sequencing project: providing services to taxonomists for standard genome sequencing and annotation.</title>
        <authorList>
            <consortium name="The Broad Institute Genomics Platform"/>
            <consortium name="The Broad Institute Genome Sequencing Center for Infectious Disease"/>
            <person name="Wu L."/>
            <person name="Ma J."/>
        </authorList>
    </citation>
    <scope>NUCLEOTIDE SEQUENCE [LARGE SCALE GENOMIC DNA]</scope>
    <source>
        <strain evidence="3">CGMCC 1.12376</strain>
    </source>
</reference>
<gene>
    <name evidence="2" type="ORF">ACFSBH_18110</name>
</gene>
<keyword evidence="1" id="KW-1133">Transmembrane helix</keyword>
<organism evidence="2 3">
    <name type="scientific">Oceanobacillus luteolus</name>
    <dbReference type="NCBI Taxonomy" id="1274358"/>
    <lineage>
        <taxon>Bacteria</taxon>
        <taxon>Bacillati</taxon>
        <taxon>Bacillota</taxon>
        <taxon>Bacilli</taxon>
        <taxon>Bacillales</taxon>
        <taxon>Bacillaceae</taxon>
        <taxon>Oceanobacillus</taxon>
    </lineage>
</organism>
<keyword evidence="1" id="KW-0472">Membrane</keyword>
<protein>
    <submittedName>
        <fullName evidence="2">Uncharacterized protein</fullName>
    </submittedName>
</protein>
<evidence type="ECO:0000313" key="2">
    <source>
        <dbReference type="EMBL" id="MFD1609536.1"/>
    </source>
</evidence>
<name>A0ABW4HVH0_9BACI</name>
<keyword evidence="1" id="KW-0812">Transmembrane</keyword>
<accession>A0ABW4HVH0</accession>
<sequence length="68" mass="7409">MPIIVMLILIGIIIAVDWNLIKNASKTEKATLIFIFGVCAILSFLPLEKMPGPTTLLNHLIGFLSVTS</sequence>
<dbReference type="Proteomes" id="UP001597221">
    <property type="component" value="Unassembled WGS sequence"/>
</dbReference>
<feature type="transmembrane region" description="Helical" evidence="1">
    <location>
        <begin position="31"/>
        <end position="47"/>
    </location>
</feature>
<dbReference type="RefSeq" id="WP_251515574.1">
    <property type="nucleotide sequence ID" value="NZ_JAMBON010000026.1"/>
</dbReference>
<evidence type="ECO:0000313" key="3">
    <source>
        <dbReference type="Proteomes" id="UP001597221"/>
    </source>
</evidence>
<dbReference type="EMBL" id="JBHUDE010000159">
    <property type="protein sequence ID" value="MFD1609536.1"/>
    <property type="molecule type" value="Genomic_DNA"/>
</dbReference>
<keyword evidence="3" id="KW-1185">Reference proteome</keyword>
<comment type="caution">
    <text evidence="2">The sequence shown here is derived from an EMBL/GenBank/DDBJ whole genome shotgun (WGS) entry which is preliminary data.</text>
</comment>
<evidence type="ECO:0000256" key="1">
    <source>
        <dbReference type="SAM" id="Phobius"/>
    </source>
</evidence>
<proteinExistence type="predicted"/>